<keyword evidence="2" id="KW-0812">Transmembrane</keyword>
<proteinExistence type="predicted"/>
<evidence type="ECO:0000256" key="2">
    <source>
        <dbReference type="ARBA" id="ARBA00022692"/>
    </source>
</evidence>
<dbReference type="HOGENOM" id="CLU_010929_0_0_10"/>
<dbReference type="AlphaFoldDB" id="I0K7F5"/>
<reference evidence="7 8" key="1">
    <citation type="journal article" date="2012" name="J. Bacteriol.">
        <title>Genome Sequence of Fibrella aestuarina BUZ 2T, a Filamentous Marine Bacterium.</title>
        <authorList>
            <person name="Filippini M."/>
            <person name="Qi W."/>
            <person name="Blom J."/>
            <person name="Goesmann A."/>
            <person name="Smits T.H."/>
            <person name="Bagheri H.C."/>
        </authorList>
    </citation>
    <scope>NUCLEOTIDE SEQUENCE [LARGE SCALE GENOMIC DNA]</scope>
    <source>
        <strain evidence="8">BUZ 2T</strain>
    </source>
</reference>
<evidence type="ECO:0000256" key="1">
    <source>
        <dbReference type="ARBA" id="ARBA00004370"/>
    </source>
</evidence>
<dbReference type="Proteomes" id="UP000011058">
    <property type="component" value="Chromosome"/>
</dbReference>
<evidence type="ECO:0000259" key="6">
    <source>
        <dbReference type="Pfam" id="PF01103"/>
    </source>
</evidence>
<dbReference type="EMBL" id="HE796683">
    <property type="protein sequence ID" value="CCH00058.1"/>
    <property type="molecule type" value="Genomic_DNA"/>
</dbReference>
<comment type="subcellular location">
    <subcellularLocation>
        <location evidence="1">Membrane</location>
    </subcellularLocation>
</comment>
<dbReference type="InterPro" id="IPR039910">
    <property type="entry name" value="D15-like"/>
</dbReference>
<evidence type="ECO:0000256" key="5">
    <source>
        <dbReference type="ARBA" id="ARBA00023237"/>
    </source>
</evidence>
<evidence type="ECO:0000256" key="4">
    <source>
        <dbReference type="ARBA" id="ARBA00023136"/>
    </source>
</evidence>
<organism evidence="7 8">
    <name type="scientific">Fibrella aestuarina BUZ 2</name>
    <dbReference type="NCBI Taxonomy" id="1166018"/>
    <lineage>
        <taxon>Bacteria</taxon>
        <taxon>Pseudomonadati</taxon>
        <taxon>Bacteroidota</taxon>
        <taxon>Cytophagia</taxon>
        <taxon>Cytophagales</taxon>
        <taxon>Spirosomataceae</taxon>
        <taxon>Fibrella</taxon>
    </lineage>
</organism>
<dbReference type="STRING" id="1166018.FAES_2049"/>
<name>I0K7F5_9BACT</name>
<sequence>MILPAQHSILSLTKLCPRNVRFYIFPFTVFIFSLQSCNVAKHLPAGEKLYIGADFVVNADSTVSKDEQERVEDQLAALARPRPNKRLFGYPYKVGIYYMIGEPKKETGFRASLRRRFGEAPVLASARGLTANSQLMSNVLENSGYFRNSVQGEFADLNKSQTKARYTVQLPQRYVVDSVSFVGDSTQVAQAMYNVSPRTLIKPGDPFNLDVLKAEQERISTALKQRGFYYFQPDYVAILSDTAVGNHKARFYVAVKPDIPAAAKVPYFIRNIYIFPNYNLATARTDTNRTEAYRPPVENAADTGRSLRRFFIVDSGRVFKPQLFNDVIGLRPGRRYNSRAQDLSLSRLVNLGTFKYVRNRFEPAGQYGQDSALLDVNYYLTPLPRKSLRLELSGNSRSNNLAGTVLTLSWIQRNFLGRAEQLTINGTAGIDLQIGALGQGVTNYRYGVDATLSFPRLVSPFKIRYDRRQVLPKTLLTVGYELLRRDSLYDLNSFRASFGYAFRTSNRIEHSVTPFNIAYAFIFNEKPAFFNQLIDPNPAIQSAAIRLLDPQFILSSIYTLNYNSDPRTKSRYTNRLTWNVEPAGNLAGLLIPLGEDEYRRIFGIQFAQFFRTDVDTRHYFQLTPKLTWANRFFGGIGIPYGNINVMPFVRQYFIGGANSVRAFRPRAVGPGRIGFVDSGILRQDGGGDIKLEVNTELRAKLGSLFQLAAFVDAGNVWNYTNETVGGLDTQFNKNFLSELAIGGGVGLRIDLSYFLIRADLATPFHKPYLDEGQRWVLNQINFRDPSWRKENLVLNIAVGYPF</sequence>
<dbReference type="Gene3D" id="2.40.160.50">
    <property type="entry name" value="membrane protein fhac: a member of the omp85/tpsb transporter family"/>
    <property type="match status" value="1"/>
</dbReference>
<dbReference type="PATRIC" id="fig|1166018.3.peg.3796"/>
<keyword evidence="5" id="KW-0998">Cell outer membrane</keyword>
<keyword evidence="3" id="KW-0732">Signal</keyword>
<dbReference type="PANTHER" id="PTHR12815:SF47">
    <property type="entry name" value="TRANSLOCATION AND ASSEMBLY MODULE SUBUNIT TAMA"/>
    <property type="match status" value="1"/>
</dbReference>
<protein>
    <submittedName>
        <fullName evidence="7">Surface antigen (D15)</fullName>
    </submittedName>
</protein>
<dbReference type="InterPro" id="IPR000184">
    <property type="entry name" value="Bac_surfAg_D15"/>
</dbReference>
<evidence type="ECO:0000256" key="3">
    <source>
        <dbReference type="ARBA" id="ARBA00022729"/>
    </source>
</evidence>
<dbReference type="OrthoDB" id="9814535at2"/>
<evidence type="ECO:0000313" key="7">
    <source>
        <dbReference type="EMBL" id="CCH00058.1"/>
    </source>
</evidence>
<dbReference type="PANTHER" id="PTHR12815">
    <property type="entry name" value="SORTING AND ASSEMBLY MACHINERY SAMM50 PROTEIN FAMILY MEMBER"/>
    <property type="match status" value="1"/>
</dbReference>
<evidence type="ECO:0000313" key="8">
    <source>
        <dbReference type="Proteomes" id="UP000011058"/>
    </source>
</evidence>
<gene>
    <name evidence="7" type="ORF">FAES_2049</name>
</gene>
<keyword evidence="8" id="KW-1185">Reference proteome</keyword>
<dbReference type="GO" id="GO:0019867">
    <property type="term" value="C:outer membrane"/>
    <property type="evidence" value="ECO:0007669"/>
    <property type="project" value="InterPro"/>
</dbReference>
<keyword evidence="4" id="KW-0472">Membrane</keyword>
<accession>I0K7F5</accession>
<dbReference type="KEGG" id="fae:FAES_2049"/>
<dbReference type="eggNOG" id="COG4775">
    <property type="taxonomic scope" value="Bacteria"/>
</dbReference>
<feature type="domain" description="Bacterial surface antigen (D15)" evidence="6">
    <location>
        <begin position="414"/>
        <end position="775"/>
    </location>
</feature>
<dbReference type="Pfam" id="PF01103">
    <property type="entry name" value="Omp85"/>
    <property type="match status" value="1"/>
</dbReference>